<protein>
    <submittedName>
        <fullName evidence="1">Uncharacterized protein</fullName>
    </submittedName>
</protein>
<evidence type="ECO:0000313" key="2">
    <source>
        <dbReference type="Proteomes" id="UP000297245"/>
    </source>
</evidence>
<dbReference type="Proteomes" id="UP000297245">
    <property type="component" value="Unassembled WGS sequence"/>
</dbReference>
<reference evidence="1 2" key="1">
    <citation type="journal article" date="2019" name="Nat. Ecol. Evol.">
        <title>Megaphylogeny resolves global patterns of mushroom evolution.</title>
        <authorList>
            <person name="Varga T."/>
            <person name="Krizsan K."/>
            <person name="Foldi C."/>
            <person name="Dima B."/>
            <person name="Sanchez-Garcia M."/>
            <person name="Sanchez-Ramirez S."/>
            <person name="Szollosi G.J."/>
            <person name="Szarkandi J.G."/>
            <person name="Papp V."/>
            <person name="Albert L."/>
            <person name="Andreopoulos W."/>
            <person name="Angelini C."/>
            <person name="Antonin V."/>
            <person name="Barry K.W."/>
            <person name="Bougher N.L."/>
            <person name="Buchanan P."/>
            <person name="Buyck B."/>
            <person name="Bense V."/>
            <person name="Catcheside P."/>
            <person name="Chovatia M."/>
            <person name="Cooper J."/>
            <person name="Damon W."/>
            <person name="Desjardin D."/>
            <person name="Finy P."/>
            <person name="Geml J."/>
            <person name="Haridas S."/>
            <person name="Hughes K."/>
            <person name="Justo A."/>
            <person name="Karasinski D."/>
            <person name="Kautmanova I."/>
            <person name="Kiss B."/>
            <person name="Kocsube S."/>
            <person name="Kotiranta H."/>
            <person name="LaButti K.M."/>
            <person name="Lechner B.E."/>
            <person name="Liimatainen K."/>
            <person name="Lipzen A."/>
            <person name="Lukacs Z."/>
            <person name="Mihaltcheva S."/>
            <person name="Morgado L.N."/>
            <person name="Niskanen T."/>
            <person name="Noordeloos M.E."/>
            <person name="Ohm R.A."/>
            <person name="Ortiz-Santana B."/>
            <person name="Ovrebo C."/>
            <person name="Racz N."/>
            <person name="Riley R."/>
            <person name="Savchenko A."/>
            <person name="Shiryaev A."/>
            <person name="Soop K."/>
            <person name="Spirin V."/>
            <person name="Szebenyi C."/>
            <person name="Tomsovsky M."/>
            <person name="Tulloss R.E."/>
            <person name="Uehling J."/>
            <person name="Grigoriev I.V."/>
            <person name="Vagvolgyi C."/>
            <person name="Papp T."/>
            <person name="Martin F.M."/>
            <person name="Miettinen O."/>
            <person name="Hibbett D.S."/>
            <person name="Nagy L.G."/>
        </authorList>
    </citation>
    <scope>NUCLEOTIDE SEQUENCE [LARGE SCALE GENOMIC DNA]</scope>
    <source>
        <strain evidence="1 2">CBS 962.96</strain>
    </source>
</reference>
<organism evidence="1 2">
    <name type="scientific">Dendrothele bispora (strain CBS 962.96)</name>
    <dbReference type="NCBI Taxonomy" id="1314807"/>
    <lineage>
        <taxon>Eukaryota</taxon>
        <taxon>Fungi</taxon>
        <taxon>Dikarya</taxon>
        <taxon>Basidiomycota</taxon>
        <taxon>Agaricomycotina</taxon>
        <taxon>Agaricomycetes</taxon>
        <taxon>Agaricomycetidae</taxon>
        <taxon>Agaricales</taxon>
        <taxon>Agaricales incertae sedis</taxon>
        <taxon>Dendrothele</taxon>
    </lineage>
</organism>
<accession>A0A4S8LI32</accession>
<sequence length="218" mass="24009">MSSRTSMVKLSIAVLTAFLSFSLTYFSPFKRYISNTFSIKTQTQASPIPITTRTLSTNCTSPPPHSCTFYAACLEPVFHCGPSGYPIGFGEEFCTKFSLPSNVGRLSPQGQQWMYTTMHCLQEALVPTLEKEASLGPELAGDDQNACDRLEKEAFGTHAPCYLSSGLCTLTPKDWIVIVEIVQLKTLFGSWDAFEGSVEAAEGCVEFYAWVLEHRVTA</sequence>
<gene>
    <name evidence="1" type="ORF">K435DRAFT_761674</name>
</gene>
<dbReference type="AlphaFoldDB" id="A0A4S8LI32"/>
<evidence type="ECO:0000313" key="1">
    <source>
        <dbReference type="EMBL" id="THU88631.1"/>
    </source>
</evidence>
<keyword evidence="2" id="KW-1185">Reference proteome</keyword>
<name>A0A4S8LI32_DENBC</name>
<dbReference type="OrthoDB" id="2251794at2759"/>
<proteinExistence type="predicted"/>
<dbReference type="EMBL" id="ML179402">
    <property type="protein sequence ID" value="THU88631.1"/>
    <property type="molecule type" value="Genomic_DNA"/>
</dbReference>